<dbReference type="EMBL" id="JAAGYU010002100">
    <property type="protein sequence ID" value="NEL80965.1"/>
    <property type="molecule type" value="Genomic_DNA"/>
</dbReference>
<feature type="transmembrane region" description="Helical" evidence="2">
    <location>
        <begin position="7"/>
        <end position="25"/>
    </location>
</feature>
<evidence type="ECO:0000313" key="3">
    <source>
        <dbReference type="EMBL" id="NEL80965.1"/>
    </source>
</evidence>
<feature type="non-terminal residue" evidence="3">
    <location>
        <position position="53"/>
    </location>
</feature>
<name>A0A7X5N3S4_XANPE</name>
<sequence>MSRFWKITLLVVAVLVVVFVAMRMFGGGNHGKRADAPDGNGTENSGPVPVTVV</sequence>
<feature type="region of interest" description="Disordered" evidence="1">
    <location>
        <begin position="29"/>
        <end position="53"/>
    </location>
</feature>
<evidence type="ECO:0000313" key="4">
    <source>
        <dbReference type="Proteomes" id="UP000471082"/>
    </source>
</evidence>
<evidence type="ECO:0000256" key="1">
    <source>
        <dbReference type="SAM" id="MobiDB-lite"/>
    </source>
</evidence>
<protein>
    <submittedName>
        <fullName evidence="3">Efflux RND transporter periplasmic adaptor subunit</fullName>
    </submittedName>
</protein>
<accession>A0A7X5N3S4</accession>
<comment type="caution">
    <text evidence="3">The sequence shown here is derived from an EMBL/GenBank/DDBJ whole genome shotgun (WGS) entry which is preliminary data.</text>
</comment>
<keyword evidence="2" id="KW-0472">Membrane</keyword>
<keyword evidence="2" id="KW-1133">Transmembrane helix</keyword>
<organism evidence="3 4">
    <name type="scientific">Xanthomonas perforans</name>
    <dbReference type="NCBI Taxonomy" id="442694"/>
    <lineage>
        <taxon>Bacteria</taxon>
        <taxon>Pseudomonadati</taxon>
        <taxon>Pseudomonadota</taxon>
        <taxon>Gammaproteobacteria</taxon>
        <taxon>Lysobacterales</taxon>
        <taxon>Lysobacteraceae</taxon>
        <taxon>Xanthomonas</taxon>
    </lineage>
</organism>
<proteinExistence type="predicted"/>
<dbReference type="Proteomes" id="UP000471082">
    <property type="component" value="Unassembled WGS sequence"/>
</dbReference>
<keyword evidence="2" id="KW-0812">Transmembrane</keyword>
<reference evidence="3 4" key="1">
    <citation type="submission" date="2019-11" db="EMBL/GenBank/DDBJ databases">
        <title>Genome-resolved metagenomics to study the prevalence of co-infection and intraspecific heterogeneity among plant pathogen metapopulations.</title>
        <authorList>
            <person name="Newberry E."/>
            <person name="Bhandari R."/>
            <person name="Kemble J."/>
            <person name="Sikora E."/>
            <person name="Potnis N."/>
        </authorList>
    </citation>
    <scope>NUCLEOTIDE SEQUENCE [LARGE SCALE GENOMIC DNA]</scope>
    <source>
        <strain evidence="3">Xp_Tom_Tuscaloosa_18b</strain>
    </source>
</reference>
<evidence type="ECO:0000256" key="2">
    <source>
        <dbReference type="SAM" id="Phobius"/>
    </source>
</evidence>
<dbReference type="AlphaFoldDB" id="A0A7X5N3S4"/>
<gene>
    <name evidence="3" type="ORF">G3W61_32450</name>
</gene>